<accession>A0ACD3B1E7</accession>
<protein>
    <submittedName>
        <fullName evidence="1">Uncharacterized protein</fullName>
    </submittedName>
</protein>
<name>A0ACD3B1E7_9AGAR</name>
<evidence type="ECO:0000313" key="1">
    <source>
        <dbReference type="EMBL" id="TFK71835.1"/>
    </source>
</evidence>
<organism evidence="1 2">
    <name type="scientific">Pluteus cervinus</name>
    <dbReference type="NCBI Taxonomy" id="181527"/>
    <lineage>
        <taxon>Eukaryota</taxon>
        <taxon>Fungi</taxon>
        <taxon>Dikarya</taxon>
        <taxon>Basidiomycota</taxon>
        <taxon>Agaricomycotina</taxon>
        <taxon>Agaricomycetes</taxon>
        <taxon>Agaricomycetidae</taxon>
        <taxon>Agaricales</taxon>
        <taxon>Pluteineae</taxon>
        <taxon>Pluteaceae</taxon>
        <taxon>Pluteus</taxon>
    </lineage>
</organism>
<gene>
    <name evidence="1" type="ORF">BDN72DRAFT_410328</name>
</gene>
<keyword evidence="2" id="KW-1185">Reference proteome</keyword>
<sequence length="729" mass="78792">MEVDSEQVDIVHDVEVVDSIIIGFTALEQHPSCRRPSSASSTRTSSHHLPCSSCSSSSSSSSSLSSFSSTPSTPSLSISESTSPVSSSPSTSFPDTETYAPLSDVDPSPNPDPPITNLPPELLSQIFLYSQRPLNDIHQHQPPLTLTHTHNRLHGQHHHQTQNHTTLIQTLSAVCTQWRNVVIHSPLLWTTINISPFYEFEMVRIHLDRSGVCPVDLVVMVPPVEGDDDIDDSVVDVEEEEDQEGDSSEDGNEGVGEVVGGDANGDTDGLGRSGTRVGGSDHTGSSHLQLRERESSSRKISRFLHNKTEICGLISSCLPRCRSIKISGTFYNAGPLLDSILQLFEGVDVPTLQSFSLEGDSFDESRDPRICRRLFSGRPDGALAHDGIPTHDGDVPARNAHYGAPELREVRLGGFGILHCSLPPTTSLKTLHLAAGISVLNYTVFKSILEMCPELMTLLVYDDLVYHWPAGLGVGGTGGNGGGLAGTGVGGGQGEIYLPSLRSLQIYGNMRSVSQLLMSVYAPELEDLVIAPVVMDDLTRLEGRMRGTGEGVGGVRVGGQECFPKLKMLTLAPAHAAAFKALNLAATCFPSIMTLVLSNVYIKPFVDTFTSTGATEGDDLRGVIWPNLEVLGMRDMGKSSTEEAICEVVKWRKERGVGLKEVWVDVDSGSVDGDEKGKGVGGMKKKAWLEGEGGVKVRVRDEWNVKRRFAMYSDEEDRFVGTSLDVDSE</sequence>
<dbReference type="EMBL" id="ML208293">
    <property type="protein sequence ID" value="TFK71835.1"/>
    <property type="molecule type" value="Genomic_DNA"/>
</dbReference>
<evidence type="ECO:0000313" key="2">
    <source>
        <dbReference type="Proteomes" id="UP000308600"/>
    </source>
</evidence>
<reference evidence="1 2" key="1">
    <citation type="journal article" date="2019" name="Nat. Ecol. Evol.">
        <title>Megaphylogeny resolves global patterns of mushroom evolution.</title>
        <authorList>
            <person name="Varga T."/>
            <person name="Krizsan K."/>
            <person name="Foldi C."/>
            <person name="Dima B."/>
            <person name="Sanchez-Garcia M."/>
            <person name="Sanchez-Ramirez S."/>
            <person name="Szollosi G.J."/>
            <person name="Szarkandi J.G."/>
            <person name="Papp V."/>
            <person name="Albert L."/>
            <person name="Andreopoulos W."/>
            <person name="Angelini C."/>
            <person name="Antonin V."/>
            <person name="Barry K.W."/>
            <person name="Bougher N.L."/>
            <person name="Buchanan P."/>
            <person name="Buyck B."/>
            <person name="Bense V."/>
            <person name="Catcheside P."/>
            <person name="Chovatia M."/>
            <person name="Cooper J."/>
            <person name="Damon W."/>
            <person name="Desjardin D."/>
            <person name="Finy P."/>
            <person name="Geml J."/>
            <person name="Haridas S."/>
            <person name="Hughes K."/>
            <person name="Justo A."/>
            <person name="Karasinski D."/>
            <person name="Kautmanova I."/>
            <person name="Kiss B."/>
            <person name="Kocsube S."/>
            <person name="Kotiranta H."/>
            <person name="LaButti K.M."/>
            <person name="Lechner B.E."/>
            <person name="Liimatainen K."/>
            <person name="Lipzen A."/>
            <person name="Lukacs Z."/>
            <person name="Mihaltcheva S."/>
            <person name="Morgado L.N."/>
            <person name="Niskanen T."/>
            <person name="Noordeloos M.E."/>
            <person name="Ohm R.A."/>
            <person name="Ortiz-Santana B."/>
            <person name="Ovrebo C."/>
            <person name="Racz N."/>
            <person name="Riley R."/>
            <person name="Savchenko A."/>
            <person name="Shiryaev A."/>
            <person name="Soop K."/>
            <person name="Spirin V."/>
            <person name="Szebenyi C."/>
            <person name="Tomsovsky M."/>
            <person name="Tulloss R.E."/>
            <person name="Uehling J."/>
            <person name="Grigoriev I.V."/>
            <person name="Vagvolgyi C."/>
            <person name="Papp T."/>
            <person name="Martin F.M."/>
            <person name="Miettinen O."/>
            <person name="Hibbett D.S."/>
            <person name="Nagy L.G."/>
        </authorList>
    </citation>
    <scope>NUCLEOTIDE SEQUENCE [LARGE SCALE GENOMIC DNA]</scope>
    <source>
        <strain evidence="1 2">NL-1719</strain>
    </source>
</reference>
<dbReference type="Proteomes" id="UP000308600">
    <property type="component" value="Unassembled WGS sequence"/>
</dbReference>
<proteinExistence type="predicted"/>